<dbReference type="InterPro" id="IPR002347">
    <property type="entry name" value="SDR_fam"/>
</dbReference>
<reference evidence="1" key="1">
    <citation type="submission" date="2022-07" db="EMBL/GenBank/DDBJ databases">
        <title>Genome Sequence of Citrobacter portucalensis from Edible Snails.</title>
        <authorList>
            <person name="Okafor A.C."/>
            <person name="Ogbo F.C."/>
            <person name="Ruppitsch W."/>
            <person name="Allerberger F."/>
        </authorList>
    </citation>
    <scope>NUCLEOTIDE SEQUENCE</scope>
    <source>
        <strain evidence="1">Igbk 7</strain>
    </source>
</reference>
<dbReference type="AlphaFoldDB" id="A0AAW5W5P7"/>
<name>A0AAW5W5P7_9ENTR</name>
<dbReference type="RefSeq" id="WP_267445765.1">
    <property type="nucleotide sequence ID" value="NZ_JANBWW010000080.1"/>
</dbReference>
<dbReference type="SUPFAM" id="SSF51735">
    <property type="entry name" value="NAD(P)-binding Rossmann-fold domains"/>
    <property type="match status" value="1"/>
</dbReference>
<comment type="caution">
    <text evidence="1">The sequence shown here is derived from an EMBL/GenBank/DDBJ whole genome shotgun (WGS) entry which is preliminary data.</text>
</comment>
<gene>
    <name evidence="1" type="ORF">NLN86_12435</name>
</gene>
<evidence type="ECO:0000313" key="1">
    <source>
        <dbReference type="EMBL" id="MCX9002456.1"/>
    </source>
</evidence>
<dbReference type="InterPro" id="IPR036291">
    <property type="entry name" value="NAD(P)-bd_dom_sf"/>
</dbReference>
<sequence length="102" mass="11289">MLTHSAWLVWSNPLLRRSVGFIDTVGNQAWFDAHEGSRIVCEKMVKKHPVGRSGRPEEVGALCLFLSSDKAGFIADTTILMDGEILNELVENTEVSESTRVS</sequence>
<proteinExistence type="predicted"/>
<dbReference type="Proteomes" id="UP001207430">
    <property type="component" value="Unassembled WGS sequence"/>
</dbReference>
<accession>A0AAW5W5P7</accession>
<protein>
    <submittedName>
        <fullName evidence="1">SDR family oxidoreductase</fullName>
    </submittedName>
</protein>
<dbReference type="Gene3D" id="3.40.50.720">
    <property type="entry name" value="NAD(P)-binding Rossmann-like Domain"/>
    <property type="match status" value="1"/>
</dbReference>
<evidence type="ECO:0000313" key="2">
    <source>
        <dbReference type="Proteomes" id="UP001207430"/>
    </source>
</evidence>
<dbReference type="EMBL" id="JANDBG010000009">
    <property type="protein sequence ID" value="MCX9002456.1"/>
    <property type="molecule type" value="Genomic_DNA"/>
</dbReference>
<organism evidence="1 2">
    <name type="scientific">Citrobacter portucalensis</name>
    <dbReference type="NCBI Taxonomy" id="1639133"/>
    <lineage>
        <taxon>Bacteria</taxon>
        <taxon>Pseudomonadati</taxon>
        <taxon>Pseudomonadota</taxon>
        <taxon>Gammaproteobacteria</taxon>
        <taxon>Enterobacterales</taxon>
        <taxon>Enterobacteriaceae</taxon>
        <taxon>Citrobacter</taxon>
        <taxon>Citrobacter freundii complex</taxon>
    </lineage>
</organism>
<dbReference type="Pfam" id="PF13561">
    <property type="entry name" value="adh_short_C2"/>
    <property type="match status" value="1"/>
</dbReference>